<keyword evidence="1" id="KW-0812">Transmembrane</keyword>
<protein>
    <recommendedName>
        <fullName evidence="4">FtsX-like permease family protein</fullName>
    </recommendedName>
</protein>
<name>A0A9E9C9R7_9CYAN</name>
<evidence type="ECO:0008006" key="4">
    <source>
        <dbReference type="Google" id="ProtNLM"/>
    </source>
</evidence>
<reference evidence="2" key="1">
    <citation type="submission" date="2022-12" db="EMBL/GenBank/DDBJ databases">
        <title>Polyphasic identification of a Novel Hot-Spring Cyanobacterium Ocullathermofonsia sinensis gen nov. sp. nov. and Genomic Insights on its Adaptations to the Thermal Habitat.</title>
        <authorList>
            <person name="Daroch M."/>
            <person name="Tang J."/>
            <person name="Jiang Y."/>
        </authorList>
    </citation>
    <scope>NUCLEOTIDE SEQUENCE</scope>
    <source>
        <strain evidence="2">PKUAC-SCTA174</strain>
    </source>
</reference>
<evidence type="ECO:0000313" key="2">
    <source>
        <dbReference type="EMBL" id="WAL59957.1"/>
    </source>
</evidence>
<feature type="transmembrane region" description="Helical" evidence="1">
    <location>
        <begin position="36"/>
        <end position="59"/>
    </location>
</feature>
<gene>
    <name evidence="2" type="ORF">OXH18_22745</name>
</gene>
<keyword evidence="3" id="KW-1185">Reference proteome</keyword>
<dbReference type="EMBL" id="CP113797">
    <property type="protein sequence ID" value="WAL59957.1"/>
    <property type="molecule type" value="Genomic_DNA"/>
</dbReference>
<keyword evidence="1" id="KW-1133">Transmembrane helix</keyword>
<evidence type="ECO:0000256" key="1">
    <source>
        <dbReference type="SAM" id="Phobius"/>
    </source>
</evidence>
<organism evidence="2 3">
    <name type="scientific">Thermocoleostomius sinensis A174</name>
    <dbReference type="NCBI Taxonomy" id="2016057"/>
    <lineage>
        <taxon>Bacteria</taxon>
        <taxon>Bacillati</taxon>
        <taxon>Cyanobacteriota</taxon>
        <taxon>Cyanophyceae</taxon>
        <taxon>Oculatellales</taxon>
        <taxon>Oculatellaceae</taxon>
        <taxon>Thermocoleostomius</taxon>
    </lineage>
</organism>
<sequence>MAIGSLIGFAVAEMLVKVLTGVFDPPPEVLSIPWSYIMVLLIAAVVSTVIAVVGAQVSVQRVRVEVLRNL</sequence>
<proteinExistence type="predicted"/>
<dbReference type="Proteomes" id="UP001163152">
    <property type="component" value="Chromosome"/>
</dbReference>
<dbReference type="AlphaFoldDB" id="A0A9E9C9R7"/>
<accession>A0A9E9C9R7</accession>
<dbReference type="RefSeq" id="WP_268609779.1">
    <property type="nucleotide sequence ID" value="NZ_CP113797.1"/>
</dbReference>
<evidence type="ECO:0000313" key="3">
    <source>
        <dbReference type="Proteomes" id="UP001163152"/>
    </source>
</evidence>
<dbReference type="KEGG" id="tsin:OXH18_22745"/>
<keyword evidence="1" id="KW-0472">Membrane</keyword>